<accession>A0A9P8Q1W6</accession>
<proteinExistence type="predicted"/>
<reference evidence="1" key="2">
    <citation type="submission" date="2021-01" db="EMBL/GenBank/DDBJ databases">
        <authorList>
            <person name="Schikora-Tamarit M.A."/>
        </authorList>
    </citation>
    <scope>NUCLEOTIDE SEQUENCE</scope>
    <source>
        <strain evidence="1">CBS2887</strain>
    </source>
</reference>
<dbReference type="AlphaFoldDB" id="A0A9P8Q1W6"/>
<gene>
    <name evidence="1" type="ORF">WICPIJ_006541</name>
</gene>
<sequence>MEDLGRIPTQLLKIITTGLASKSTSSSSISTSIISAKVDLWNELEESITKVLTNMVQSASLSLWKLSMDPAFITASLIKFSINLMNKYSSLVGRPSDFRLLNTFKTILIPLELKLRSLVK</sequence>
<dbReference type="Proteomes" id="UP000774326">
    <property type="component" value="Unassembled WGS sequence"/>
</dbReference>
<protein>
    <submittedName>
        <fullName evidence="1">Uncharacterized protein</fullName>
    </submittedName>
</protein>
<comment type="caution">
    <text evidence="1">The sequence shown here is derived from an EMBL/GenBank/DDBJ whole genome shotgun (WGS) entry which is preliminary data.</text>
</comment>
<keyword evidence="2" id="KW-1185">Reference proteome</keyword>
<evidence type="ECO:0000313" key="1">
    <source>
        <dbReference type="EMBL" id="KAH3682511.1"/>
    </source>
</evidence>
<name>A0A9P8Q1W6_WICPI</name>
<reference evidence="1" key="1">
    <citation type="journal article" date="2021" name="Open Biol.">
        <title>Shared evolutionary footprints suggest mitochondrial oxidative damage underlies multiple complex I losses in fungi.</title>
        <authorList>
            <person name="Schikora-Tamarit M.A."/>
            <person name="Marcet-Houben M."/>
            <person name="Nosek J."/>
            <person name="Gabaldon T."/>
        </authorList>
    </citation>
    <scope>NUCLEOTIDE SEQUENCE</scope>
    <source>
        <strain evidence="1">CBS2887</strain>
    </source>
</reference>
<organism evidence="1 2">
    <name type="scientific">Wickerhamomyces pijperi</name>
    <name type="common">Yeast</name>
    <name type="synonym">Pichia pijperi</name>
    <dbReference type="NCBI Taxonomy" id="599730"/>
    <lineage>
        <taxon>Eukaryota</taxon>
        <taxon>Fungi</taxon>
        <taxon>Dikarya</taxon>
        <taxon>Ascomycota</taxon>
        <taxon>Saccharomycotina</taxon>
        <taxon>Saccharomycetes</taxon>
        <taxon>Phaffomycetales</taxon>
        <taxon>Wickerhamomycetaceae</taxon>
        <taxon>Wickerhamomyces</taxon>
    </lineage>
</organism>
<dbReference type="EMBL" id="JAEUBG010003672">
    <property type="protein sequence ID" value="KAH3682511.1"/>
    <property type="molecule type" value="Genomic_DNA"/>
</dbReference>
<evidence type="ECO:0000313" key="2">
    <source>
        <dbReference type="Proteomes" id="UP000774326"/>
    </source>
</evidence>